<evidence type="ECO:0000313" key="2">
    <source>
        <dbReference type="EMBL" id="TAX72804.1"/>
    </source>
</evidence>
<dbReference type="RefSeq" id="WP_130750008.1">
    <property type="nucleotide sequence ID" value="NZ_SIPC01000001.1"/>
</dbReference>
<evidence type="ECO:0000313" key="3">
    <source>
        <dbReference type="Proteomes" id="UP000293652"/>
    </source>
</evidence>
<dbReference type="Gene3D" id="1.10.260.40">
    <property type="entry name" value="lambda repressor-like DNA-binding domains"/>
    <property type="match status" value="1"/>
</dbReference>
<dbReference type="EMBL" id="SIPC01000001">
    <property type="protein sequence ID" value="TAX72804.1"/>
    <property type="molecule type" value="Genomic_DNA"/>
</dbReference>
<protein>
    <submittedName>
        <fullName evidence="2">XRE family transcriptional regulator</fullName>
    </submittedName>
</protein>
<dbReference type="GO" id="GO:0003677">
    <property type="term" value="F:DNA binding"/>
    <property type="evidence" value="ECO:0007669"/>
    <property type="project" value="InterPro"/>
</dbReference>
<accession>A0A4Q8Y9G8</accession>
<dbReference type="InterPro" id="IPR001387">
    <property type="entry name" value="Cro/C1-type_HTH"/>
</dbReference>
<comment type="caution">
    <text evidence="2">The sequence shown here is derived from an EMBL/GenBank/DDBJ whole genome shotgun (WGS) entry which is preliminary data.</text>
</comment>
<organism evidence="2 3">
    <name type="scientific">Rhizobium leguminosarum</name>
    <dbReference type="NCBI Taxonomy" id="384"/>
    <lineage>
        <taxon>Bacteria</taxon>
        <taxon>Pseudomonadati</taxon>
        <taxon>Pseudomonadota</taxon>
        <taxon>Alphaproteobacteria</taxon>
        <taxon>Hyphomicrobiales</taxon>
        <taxon>Rhizobiaceae</taxon>
        <taxon>Rhizobium/Agrobacterium group</taxon>
        <taxon>Rhizobium</taxon>
    </lineage>
</organism>
<dbReference type="SMART" id="SM00530">
    <property type="entry name" value="HTH_XRE"/>
    <property type="match status" value="1"/>
</dbReference>
<feature type="domain" description="HTH cro/C1-type" evidence="1">
    <location>
        <begin position="10"/>
        <end position="63"/>
    </location>
</feature>
<gene>
    <name evidence="2" type="ORF">ELI03_14130</name>
</gene>
<reference evidence="2 3" key="1">
    <citation type="submission" date="2019-02" db="EMBL/GenBank/DDBJ databases">
        <title>The genomic architecture of introgression among sibling species of bacteria.</title>
        <authorList>
            <person name="Cavassim M.I.A."/>
            <person name="Moeskjaer S."/>
            <person name="Moslemi C."/>
            <person name="Fields B."/>
            <person name="Bachmann A."/>
            <person name="Vilhjalmsson B."/>
            <person name="Schierup M.H."/>
            <person name="Young J.P.W."/>
            <person name="Andersen S.U."/>
        </authorList>
    </citation>
    <scope>NUCLEOTIDE SEQUENCE [LARGE SCALE GENOMIC DNA]</scope>
    <source>
        <strain evidence="2 3">SM145A</strain>
    </source>
</reference>
<dbReference type="PROSITE" id="PS50943">
    <property type="entry name" value="HTH_CROC1"/>
    <property type="match status" value="1"/>
</dbReference>
<proteinExistence type="predicted"/>
<dbReference type="Pfam" id="PF01381">
    <property type="entry name" value="HTH_3"/>
    <property type="match status" value="1"/>
</dbReference>
<dbReference type="AlphaFoldDB" id="A0A4Q8Y9G8"/>
<dbReference type="CDD" id="cd00093">
    <property type="entry name" value="HTH_XRE"/>
    <property type="match status" value="1"/>
</dbReference>
<evidence type="ECO:0000259" key="1">
    <source>
        <dbReference type="PROSITE" id="PS50943"/>
    </source>
</evidence>
<sequence>MAFAYSKEIFRAARLLVGWKQSQLAAAAKISRQTLMRIEDGENVTVDTVNKVIAALEKRGVEFIEATESRGAGIRFIDPLGKVTPHELDNGDSRDR</sequence>
<name>A0A4Q8Y9G8_RHILE</name>
<dbReference type="SUPFAM" id="SSF47413">
    <property type="entry name" value="lambda repressor-like DNA-binding domains"/>
    <property type="match status" value="1"/>
</dbReference>
<dbReference type="InterPro" id="IPR010982">
    <property type="entry name" value="Lambda_DNA-bd_dom_sf"/>
</dbReference>
<dbReference type="Proteomes" id="UP000293652">
    <property type="component" value="Unassembled WGS sequence"/>
</dbReference>